<name>A0A6A5SQP3_9PLEO</name>
<dbReference type="Proteomes" id="UP000800038">
    <property type="component" value="Unassembled WGS sequence"/>
</dbReference>
<accession>A0A6A5SQP3</accession>
<dbReference type="Pfam" id="PF03061">
    <property type="entry name" value="4HBT"/>
    <property type="match status" value="1"/>
</dbReference>
<organism evidence="2 3">
    <name type="scientific">Clathrospora elynae</name>
    <dbReference type="NCBI Taxonomy" id="706981"/>
    <lineage>
        <taxon>Eukaryota</taxon>
        <taxon>Fungi</taxon>
        <taxon>Dikarya</taxon>
        <taxon>Ascomycota</taxon>
        <taxon>Pezizomycotina</taxon>
        <taxon>Dothideomycetes</taxon>
        <taxon>Pleosporomycetidae</taxon>
        <taxon>Pleosporales</taxon>
        <taxon>Diademaceae</taxon>
        <taxon>Clathrospora</taxon>
    </lineage>
</organism>
<evidence type="ECO:0000259" key="1">
    <source>
        <dbReference type="Pfam" id="PF03061"/>
    </source>
</evidence>
<sequence>MTITPEHVEAFAPLAWATRYLTSPDWVVKYRGRGAGPGEDTDRFCRDTMSSHDGVQQWLELYEKPAPGAKITRSLSLCKFGTGLNGFPSICHGGALLTLMDEALAAVMVANETLETGIEFSKLDEGFWKRAQVDGRPVQEVLKGRMVTAKLDIKFLAPVLCPGIVGIEVDVLENRGHKMKITGTMKDVKGKPLLQAEGLWVKIGGAAKL</sequence>
<evidence type="ECO:0000313" key="3">
    <source>
        <dbReference type="Proteomes" id="UP000800038"/>
    </source>
</evidence>
<keyword evidence="3" id="KW-1185">Reference proteome</keyword>
<dbReference type="OrthoDB" id="506431at2759"/>
<proteinExistence type="predicted"/>
<dbReference type="EMBL" id="ML976040">
    <property type="protein sequence ID" value="KAF1942014.1"/>
    <property type="molecule type" value="Genomic_DNA"/>
</dbReference>
<dbReference type="CDD" id="cd03440">
    <property type="entry name" value="hot_dog"/>
    <property type="match status" value="1"/>
</dbReference>
<dbReference type="Gene3D" id="3.10.129.10">
    <property type="entry name" value="Hotdog Thioesterase"/>
    <property type="match status" value="1"/>
</dbReference>
<gene>
    <name evidence="2" type="ORF">EJ02DRAFT_454678</name>
</gene>
<dbReference type="AlphaFoldDB" id="A0A6A5SQP3"/>
<dbReference type="InterPro" id="IPR029069">
    <property type="entry name" value="HotDog_dom_sf"/>
</dbReference>
<protein>
    <recommendedName>
        <fullName evidence="1">Thioesterase domain-containing protein</fullName>
    </recommendedName>
</protein>
<dbReference type="PANTHER" id="PTHR47260">
    <property type="entry name" value="UPF0644 PROTEIN PB2B4.06"/>
    <property type="match status" value="1"/>
</dbReference>
<feature type="domain" description="Thioesterase" evidence="1">
    <location>
        <begin position="90"/>
        <end position="190"/>
    </location>
</feature>
<dbReference type="InterPro" id="IPR006683">
    <property type="entry name" value="Thioestr_dom"/>
</dbReference>
<evidence type="ECO:0000313" key="2">
    <source>
        <dbReference type="EMBL" id="KAF1942014.1"/>
    </source>
</evidence>
<dbReference type="SUPFAM" id="SSF54637">
    <property type="entry name" value="Thioesterase/thiol ester dehydrase-isomerase"/>
    <property type="match status" value="1"/>
</dbReference>
<dbReference type="PANTHER" id="PTHR47260:SF6">
    <property type="entry name" value="THIOESTERASE DOMAIN-CONTAINING PROTEIN"/>
    <property type="match status" value="1"/>
</dbReference>
<dbReference type="InterPro" id="IPR052061">
    <property type="entry name" value="PTE-AB_protein"/>
</dbReference>
<reference evidence="2" key="1">
    <citation type="journal article" date="2020" name="Stud. Mycol.">
        <title>101 Dothideomycetes genomes: a test case for predicting lifestyles and emergence of pathogens.</title>
        <authorList>
            <person name="Haridas S."/>
            <person name="Albert R."/>
            <person name="Binder M."/>
            <person name="Bloem J."/>
            <person name="Labutti K."/>
            <person name="Salamov A."/>
            <person name="Andreopoulos B."/>
            <person name="Baker S."/>
            <person name="Barry K."/>
            <person name="Bills G."/>
            <person name="Bluhm B."/>
            <person name="Cannon C."/>
            <person name="Castanera R."/>
            <person name="Culley D."/>
            <person name="Daum C."/>
            <person name="Ezra D."/>
            <person name="Gonzalez J."/>
            <person name="Henrissat B."/>
            <person name="Kuo A."/>
            <person name="Liang C."/>
            <person name="Lipzen A."/>
            <person name="Lutzoni F."/>
            <person name="Magnuson J."/>
            <person name="Mondo S."/>
            <person name="Nolan M."/>
            <person name="Ohm R."/>
            <person name="Pangilinan J."/>
            <person name="Park H.-J."/>
            <person name="Ramirez L."/>
            <person name="Alfaro M."/>
            <person name="Sun H."/>
            <person name="Tritt A."/>
            <person name="Yoshinaga Y."/>
            <person name="Zwiers L.-H."/>
            <person name="Turgeon B."/>
            <person name="Goodwin S."/>
            <person name="Spatafora J."/>
            <person name="Crous P."/>
            <person name="Grigoriev I."/>
        </authorList>
    </citation>
    <scope>NUCLEOTIDE SEQUENCE</scope>
    <source>
        <strain evidence="2">CBS 161.51</strain>
    </source>
</reference>